<dbReference type="PIRSF" id="PIRSF002211">
    <property type="entry name" value="Ribosomal_L30_bac-type"/>
    <property type="match status" value="1"/>
</dbReference>
<keyword evidence="4 5" id="KW-0687">Ribonucleoprotein</keyword>
<accession>A0A7C3IP22</accession>
<dbReference type="GO" id="GO:0006412">
    <property type="term" value="P:translation"/>
    <property type="evidence" value="ECO:0007669"/>
    <property type="project" value="UniProtKB-UniRule"/>
</dbReference>
<dbReference type="CDD" id="cd01658">
    <property type="entry name" value="Ribosomal_L30"/>
    <property type="match status" value="1"/>
</dbReference>
<evidence type="ECO:0000256" key="1">
    <source>
        <dbReference type="ARBA" id="ARBA00007594"/>
    </source>
</evidence>
<dbReference type="SUPFAM" id="SSF55129">
    <property type="entry name" value="Ribosomal protein L30p/L7e"/>
    <property type="match status" value="1"/>
</dbReference>
<dbReference type="InterPro" id="IPR005996">
    <property type="entry name" value="Ribosomal_uL30_bac-type"/>
</dbReference>
<reference evidence="8" key="1">
    <citation type="journal article" date="2020" name="mSystems">
        <title>Genome- and Community-Level Interaction Insights into Carbon Utilization and Element Cycling Functions of Hydrothermarchaeota in Hydrothermal Sediment.</title>
        <authorList>
            <person name="Zhou Z."/>
            <person name="Liu Y."/>
            <person name="Xu W."/>
            <person name="Pan J."/>
            <person name="Luo Z.H."/>
            <person name="Li M."/>
        </authorList>
    </citation>
    <scope>NUCLEOTIDE SEQUENCE [LARGE SCALE GENOMIC DNA]</scope>
    <source>
        <strain evidence="8">SpSt-503</strain>
    </source>
</reference>
<feature type="domain" description="Large ribosomal subunit protein uL30-like ferredoxin-like fold" evidence="7">
    <location>
        <begin position="5"/>
        <end position="55"/>
    </location>
</feature>
<evidence type="ECO:0000259" key="7">
    <source>
        <dbReference type="Pfam" id="PF00327"/>
    </source>
</evidence>
<dbReference type="PANTHER" id="PTHR15892:SF2">
    <property type="entry name" value="LARGE RIBOSOMAL SUBUNIT PROTEIN UL30M"/>
    <property type="match status" value="1"/>
</dbReference>
<protein>
    <recommendedName>
        <fullName evidence="5">Large ribosomal subunit protein uL30</fullName>
    </recommendedName>
</protein>
<dbReference type="Gene3D" id="3.30.1390.20">
    <property type="entry name" value="Ribosomal protein L30, ferredoxin-like fold domain"/>
    <property type="match status" value="1"/>
</dbReference>
<name>A0A7C3IP22_9SPIR</name>
<comment type="subunit">
    <text evidence="2 5">Part of the 50S ribosomal subunit.</text>
</comment>
<evidence type="ECO:0000313" key="8">
    <source>
        <dbReference type="EMBL" id="HFH28326.1"/>
    </source>
</evidence>
<evidence type="ECO:0000256" key="3">
    <source>
        <dbReference type="ARBA" id="ARBA00022980"/>
    </source>
</evidence>
<organism evidence="8">
    <name type="scientific">Gracilinema caldarium</name>
    <dbReference type="NCBI Taxonomy" id="215591"/>
    <lineage>
        <taxon>Bacteria</taxon>
        <taxon>Pseudomonadati</taxon>
        <taxon>Spirochaetota</taxon>
        <taxon>Spirochaetia</taxon>
        <taxon>Spirochaetales</taxon>
        <taxon>Breznakiellaceae</taxon>
        <taxon>Gracilinema</taxon>
    </lineage>
</organism>
<dbReference type="GO" id="GO:0003735">
    <property type="term" value="F:structural constituent of ribosome"/>
    <property type="evidence" value="ECO:0007669"/>
    <property type="project" value="InterPro"/>
</dbReference>
<comment type="similarity">
    <text evidence="1 5 6">Belongs to the universal ribosomal protein uL30 family.</text>
</comment>
<dbReference type="HAMAP" id="MF_01371_B">
    <property type="entry name" value="Ribosomal_uL30_B"/>
    <property type="match status" value="1"/>
</dbReference>
<evidence type="ECO:0000256" key="4">
    <source>
        <dbReference type="ARBA" id="ARBA00023274"/>
    </source>
</evidence>
<dbReference type="EMBL" id="DSVL01000067">
    <property type="protein sequence ID" value="HFH28326.1"/>
    <property type="molecule type" value="Genomic_DNA"/>
</dbReference>
<evidence type="ECO:0000256" key="5">
    <source>
        <dbReference type="HAMAP-Rule" id="MF_01371"/>
    </source>
</evidence>
<gene>
    <name evidence="5" type="primary">rpmD</name>
    <name evidence="8" type="ORF">ENS59_02280</name>
</gene>
<dbReference type="GO" id="GO:0022625">
    <property type="term" value="C:cytosolic large ribosomal subunit"/>
    <property type="evidence" value="ECO:0007669"/>
    <property type="project" value="TreeGrafter"/>
</dbReference>
<comment type="caution">
    <text evidence="8">The sequence shown here is derived from an EMBL/GenBank/DDBJ whole genome shotgun (WGS) entry which is preliminary data.</text>
</comment>
<dbReference type="PROSITE" id="PS00634">
    <property type="entry name" value="RIBOSOMAL_L30"/>
    <property type="match status" value="1"/>
</dbReference>
<dbReference type="AlphaFoldDB" id="A0A7C3IP22"/>
<evidence type="ECO:0000256" key="6">
    <source>
        <dbReference type="RuleBase" id="RU003734"/>
    </source>
</evidence>
<proteinExistence type="inferred from homology"/>
<keyword evidence="3 5" id="KW-0689">Ribosomal protein</keyword>
<dbReference type="InterPro" id="IPR018038">
    <property type="entry name" value="Ribosomal_uL30_CS"/>
</dbReference>
<dbReference type="InterPro" id="IPR016082">
    <property type="entry name" value="Ribosomal_uL30_ferredoxin-like"/>
</dbReference>
<dbReference type="PANTHER" id="PTHR15892">
    <property type="entry name" value="MITOCHONDRIAL RIBOSOMAL PROTEIN L30"/>
    <property type="match status" value="1"/>
</dbReference>
<dbReference type="InterPro" id="IPR036919">
    <property type="entry name" value="Ribo_uL30_ferredoxin-like_sf"/>
</dbReference>
<dbReference type="Pfam" id="PF00327">
    <property type="entry name" value="Ribosomal_L30"/>
    <property type="match status" value="1"/>
</dbReference>
<dbReference type="NCBIfam" id="TIGR01308">
    <property type="entry name" value="rpmD_bact"/>
    <property type="match status" value="1"/>
</dbReference>
<sequence>MAKKIRIRLVRSTIGTLPAQRATIRSLGLRKIGSTTEKEVNPAIMGMVQAVSHLVSVEEIE</sequence>
<dbReference type="FunFam" id="3.30.1390.20:FF:000001">
    <property type="entry name" value="50S ribosomal protein L30"/>
    <property type="match status" value="1"/>
</dbReference>
<evidence type="ECO:0000256" key="2">
    <source>
        <dbReference type="ARBA" id="ARBA00011838"/>
    </source>
</evidence>